<dbReference type="KEGG" id="vg:77925348"/>
<dbReference type="GeneID" id="77925348"/>
<protein>
    <submittedName>
        <fullName evidence="1">Uncharacterized protein</fullName>
    </submittedName>
</protein>
<sequence>MSKEKMLELSQIARTLIDKEELTDKLGITKKKLSQIIHEMRKEGHEIWVINTDINEYSVIYKGGEFPEKEYSFSDLIRENIKETWLNTSELSKLLDHPENRVWGLLSTMHRKGEVERKKNPGGRYRFRLKA</sequence>
<accession>A0A6B9J029</accession>
<proteinExistence type="predicted"/>
<reference evidence="1" key="1">
    <citation type="submission" date="2019-12" db="EMBL/GenBank/DDBJ databases">
        <title>Isolation and complete genomic sequence of bacteriophage NF: A novel Vibrio alginolyticus phage isolated from the coastal water of Qingdao, China.</title>
        <authorList>
            <person name="Zhang X."/>
        </authorList>
    </citation>
    <scope>NUCLEOTIDE SEQUENCE [LARGE SCALE GENOMIC DNA]</scope>
</reference>
<dbReference type="EMBL" id="MN812722">
    <property type="protein sequence ID" value="QGZ13270.1"/>
    <property type="molecule type" value="Genomic_DNA"/>
</dbReference>
<evidence type="ECO:0000313" key="1">
    <source>
        <dbReference type="EMBL" id="QGZ13270.1"/>
    </source>
</evidence>
<organism evidence="1 2">
    <name type="scientific">Vibrio phage NF</name>
    <dbReference type="NCBI Taxonomy" id="2686202"/>
    <lineage>
        <taxon>Viruses</taxon>
        <taxon>Duplodnaviria</taxon>
        <taxon>Heunggongvirae</taxon>
        <taxon>Uroviricota</taxon>
        <taxon>Caudoviricetes</taxon>
        <taxon>Enfavirus</taxon>
        <taxon>Enfavirus NF</taxon>
    </lineage>
</organism>
<evidence type="ECO:0000313" key="2">
    <source>
        <dbReference type="Proteomes" id="UP000435913"/>
    </source>
</evidence>
<name>A0A6B9J029_9CAUD</name>
<keyword evidence="2" id="KW-1185">Reference proteome</keyword>
<dbReference type="RefSeq" id="YP_010649788.1">
    <property type="nucleotide sequence ID" value="NC_070773.1"/>
</dbReference>
<dbReference type="Proteomes" id="UP000435913">
    <property type="component" value="Segment"/>
</dbReference>
<dbReference type="SUPFAM" id="SSF46785">
    <property type="entry name" value="Winged helix' DNA-binding domain"/>
    <property type="match status" value="1"/>
</dbReference>
<dbReference type="InterPro" id="IPR036390">
    <property type="entry name" value="WH_DNA-bd_sf"/>
</dbReference>